<accession>A0A8H5HT16</accession>
<evidence type="ECO:0000313" key="2">
    <source>
        <dbReference type="Proteomes" id="UP000518752"/>
    </source>
</evidence>
<reference evidence="1 2" key="1">
    <citation type="journal article" date="2020" name="ISME J.">
        <title>Uncovering the hidden diversity of litter-decomposition mechanisms in mushroom-forming fungi.</title>
        <authorList>
            <person name="Floudas D."/>
            <person name="Bentzer J."/>
            <person name="Ahren D."/>
            <person name="Johansson T."/>
            <person name="Persson P."/>
            <person name="Tunlid A."/>
        </authorList>
    </citation>
    <scope>NUCLEOTIDE SEQUENCE [LARGE SCALE GENOMIC DNA]</scope>
    <source>
        <strain evidence="1 2">CBS 406.79</strain>
    </source>
</reference>
<proteinExistence type="predicted"/>
<organism evidence="1 2">
    <name type="scientific">Collybiopsis confluens</name>
    <dbReference type="NCBI Taxonomy" id="2823264"/>
    <lineage>
        <taxon>Eukaryota</taxon>
        <taxon>Fungi</taxon>
        <taxon>Dikarya</taxon>
        <taxon>Basidiomycota</taxon>
        <taxon>Agaricomycotina</taxon>
        <taxon>Agaricomycetes</taxon>
        <taxon>Agaricomycetidae</taxon>
        <taxon>Agaricales</taxon>
        <taxon>Marasmiineae</taxon>
        <taxon>Omphalotaceae</taxon>
        <taxon>Collybiopsis</taxon>
    </lineage>
</organism>
<sequence length="116" mass="12372">MARIKDGNGAVLSRLVIRRHASIDPATRAARGLPEDLIQDSSHLLDDLEHALIDAGAIAFSPLENKYIRVQPGDTAAAALNRAVEQLATGSSTSKPVDQEWFHVHGVTAIAAAVDR</sequence>
<gene>
    <name evidence="1" type="ORF">D9757_005151</name>
</gene>
<protein>
    <submittedName>
        <fullName evidence="1">Uncharacterized protein</fullName>
    </submittedName>
</protein>
<evidence type="ECO:0000313" key="1">
    <source>
        <dbReference type="EMBL" id="KAF5388949.1"/>
    </source>
</evidence>
<dbReference type="Proteomes" id="UP000518752">
    <property type="component" value="Unassembled WGS sequence"/>
</dbReference>
<dbReference type="EMBL" id="JAACJN010000025">
    <property type="protein sequence ID" value="KAF5388949.1"/>
    <property type="molecule type" value="Genomic_DNA"/>
</dbReference>
<comment type="caution">
    <text evidence="1">The sequence shown here is derived from an EMBL/GenBank/DDBJ whole genome shotgun (WGS) entry which is preliminary data.</text>
</comment>
<name>A0A8H5HT16_9AGAR</name>
<dbReference type="OrthoDB" id="2545919at2759"/>
<keyword evidence="2" id="KW-1185">Reference proteome</keyword>
<dbReference type="AlphaFoldDB" id="A0A8H5HT16"/>